<protein>
    <submittedName>
        <fullName evidence="1">Uncharacterized protein</fullName>
    </submittedName>
</protein>
<evidence type="ECO:0000313" key="1">
    <source>
        <dbReference type="EMBL" id="EQA61483.1"/>
    </source>
</evidence>
<evidence type="ECO:0000313" key="2">
    <source>
        <dbReference type="Proteomes" id="UP000018747"/>
    </source>
</evidence>
<organism evidence="1 2">
    <name type="scientific">Leptospira alexanderi serovar Manhao 3 str. L 60</name>
    <dbReference type="NCBI Taxonomy" id="1049759"/>
    <lineage>
        <taxon>Bacteria</taxon>
        <taxon>Pseudomonadati</taxon>
        <taxon>Spirochaetota</taxon>
        <taxon>Spirochaetia</taxon>
        <taxon>Leptospirales</taxon>
        <taxon>Leptospiraceae</taxon>
        <taxon>Leptospira</taxon>
    </lineage>
</organism>
<keyword evidence="2" id="KW-1185">Reference proteome</keyword>
<accession>V6IBI9</accession>
<name>V6IBI9_9LEPT</name>
<gene>
    <name evidence="1" type="ORF">LEP1GSC062_2641</name>
</gene>
<dbReference type="Proteomes" id="UP000018747">
    <property type="component" value="Unassembled WGS sequence"/>
</dbReference>
<sequence length="64" mass="7684">MKQVSENKFIIKEITDTLGECYIRSRKKRIFRISRSDNVYFRFSIFPNIPILKIVPSKITFQDN</sequence>
<dbReference type="EMBL" id="AHMT02000049">
    <property type="protein sequence ID" value="EQA61483.1"/>
    <property type="molecule type" value="Genomic_DNA"/>
</dbReference>
<dbReference type="AlphaFoldDB" id="V6IBI9"/>
<proteinExistence type="predicted"/>
<comment type="caution">
    <text evidence="1">The sequence shown here is derived from an EMBL/GenBank/DDBJ whole genome shotgun (WGS) entry which is preliminary data.</text>
</comment>
<reference evidence="1" key="1">
    <citation type="submission" date="2013-05" db="EMBL/GenBank/DDBJ databases">
        <authorList>
            <person name="Harkins D.M."/>
            <person name="Durkin A.S."/>
            <person name="Brinkac L.M."/>
            <person name="Haft D.H."/>
            <person name="Selengut J.D."/>
            <person name="Sanka R."/>
            <person name="DePew J."/>
            <person name="Purushe J."/>
            <person name="Hartskeerl R.A."/>
            <person name="Ahmed A."/>
            <person name="van der Linden H."/>
            <person name="Goris M.G.A."/>
            <person name="Vinetz J.M."/>
            <person name="Sutton G.G."/>
            <person name="Nierman W.C."/>
            <person name="Fouts D.E."/>
        </authorList>
    </citation>
    <scope>NUCLEOTIDE SEQUENCE [LARGE SCALE GENOMIC DNA]</scope>
    <source>
        <strain evidence="1">L 60</strain>
    </source>
</reference>